<dbReference type="GO" id="GO:0005829">
    <property type="term" value="C:cytosol"/>
    <property type="evidence" value="ECO:0007669"/>
    <property type="project" value="TreeGrafter"/>
</dbReference>
<dbReference type="EMBL" id="DF820459">
    <property type="protein sequence ID" value="GAK53662.1"/>
    <property type="molecule type" value="Genomic_DNA"/>
</dbReference>
<organism evidence="8 9">
    <name type="scientific">Candidatus Moduliflexus flocculans</name>
    <dbReference type="NCBI Taxonomy" id="1499966"/>
    <lineage>
        <taxon>Bacteria</taxon>
        <taxon>Candidatus Moduliflexota</taxon>
        <taxon>Candidatus Moduliflexia</taxon>
        <taxon>Candidatus Moduliflexales</taxon>
        <taxon>Candidatus Moduliflexaceae</taxon>
    </lineage>
</organism>
<dbReference type="CDD" id="cd19920">
    <property type="entry name" value="REC_PA4781-like"/>
    <property type="match status" value="1"/>
</dbReference>
<reference evidence="8 9" key="1">
    <citation type="journal article" date="2015" name="PeerJ">
        <title>First genomic representation of candidate bacterial phylum KSB3 points to enhanced environmental sensing as a trigger of wastewater bulking.</title>
        <authorList>
            <person name="Sekiguchi Y."/>
            <person name="Ohashi A."/>
            <person name="Parks D.H."/>
            <person name="Yamauchi T."/>
            <person name="Tyson G.W."/>
            <person name="Hugenholtz P."/>
        </authorList>
    </citation>
    <scope>NUCLEOTIDE SEQUENCE [LARGE SCALE GENOMIC DNA]</scope>
</reference>
<keyword evidence="5" id="KW-0804">Transcription</keyword>
<keyword evidence="3" id="KW-0805">Transcription regulation</keyword>
<gene>
    <name evidence="8" type="ORF">U14_04929</name>
</gene>
<proteinExistence type="predicted"/>
<evidence type="ECO:0000256" key="6">
    <source>
        <dbReference type="PROSITE-ProRule" id="PRU00169"/>
    </source>
</evidence>
<feature type="domain" description="Response regulatory" evidence="7">
    <location>
        <begin position="154"/>
        <end position="270"/>
    </location>
</feature>
<dbReference type="SUPFAM" id="SSF52172">
    <property type="entry name" value="CheY-like"/>
    <property type="match status" value="2"/>
</dbReference>
<keyword evidence="2" id="KW-0902">Two-component regulatory system</keyword>
<accession>A0A0S6W7F3</accession>
<dbReference type="InterPro" id="IPR001789">
    <property type="entry name" value="Sig_transdc_resp-reg_receiver"/>
</dbReference>
<dbReference type="GO" id="GO:0006355">
    <property type="term" value="P:regulation of DNA-templated transcription"/>
    <property type="evidence" value="ECO:0007669"/>
    <property type="project" value="TreeGrafter"/>
</dbReference>
<dbReference type="InterPro" id="IPR039420">
    <property type="entry name" value="WalR-like"/>
</dbReference>
<feature type="modified residue" description="4-aspartylphosphate" evidence="6">
    <location>
        <position position="57"/>
    </location>
</feature>
<keyword evidence="9" id="KW-1185">Reference proteome</keyword>
<dbReference type="HOGENOM" id="CLU_965276_0_0_0"/>
<dbReference type="Gene3D" id="3.40.50.2300">
    <property type="match status" value="2"/>
</dbReference>
<dbReference type="Proteomes" id="UP000030700">
    <property type="component" value="Unassembled WGS sequence"/>
</dbReference>
<keyword evidence="1 6" id="KW-0597">Phosphoprotein</keyword>
<dbReference type="GO" id="GO:0000156">
    <property type="term" value="F:phosphorelay response regulator activity"/>
    <property type="evidence" value="ECO:0007669"/>
    <property type="project" value="TreeGrafter"/>
</dbReference>
<evidence type="ECO:0000313" key="9">
    <source>
        <dbReference type="Proteomes" id="UP000030700"/>
    </source>
</evidence>
<feature type="modified residue" description="4-aspartylphosphate" evidence="6">
    <location>
        <position position="203"/>
    </location>
</feature>
<keyword evidence="4" id="KW-0238">DNA-binding</keyword>
<dbReference type="Pfam" id="PF00072">
    <property type="entry name" value="Response_reg"/>
    <property type="match status" value="2"/>
</dbReference>
<feature type="domain" description="Response regulatory" evidence="7">
    <location>
        <begin position="8"/>
        <end position="124"/>
    </location>
</feature>
<name>A0A0S6W7F3_9BACT</name>
<evidence type="ECO:0000256" key="1">
    <source>
        <dbReference type="ARBA" id="ARBA00022553"/>
    </source>
</evidence>
<dbReference type="STRING" id="1499966.U14_04929"/>
<dbReference type="InterPro" id="IPR011006">
    <property type="entry name" value="CheY-like_superfamily"/>
</dbReference>
<dbReference type="GO" id="GO:0000976">
    <property type="term" value="F:transcription cis-regulatory region binding"/>
    <property type="evidence" value="ECO:0007669"/>
    <property type="project" value="TreeGrafter"/>
</dbReference>
<dbReference type="AlphaFoldDB" id="A0A0S6W7F3"/>
<evidence type="ECO:0000313" key="8">
    <source>
        <dbReference type="EMBL" id="GAK53662.1"/>
    </source>
</evidence>
<sequence length="285" mass="32244">MTTEDKSLILIVEDNPLTLYVLIEYLERLNLKTVIARSGEEALRQVESLNPDLILLDVMMPGIDGFETCRRLKGNIHTQEIPVMFITALSNTSERVKGFEAGGVDYITKPFDFKEVATRIESRLTIQRLQRKLKMRDSLLSFGEPISITDEKATILIVEDNAMTLHLLLGYLDKFGFNTIGAESGENALELVNQTVPDLVLLDVMLPGIDGFETCRQLKKHFTTRDVPVIFMTALTDTEAKIKGFEAGGADYIIKPHHYAEVLSRIRTHLTIQTLKRLLQQRPKK</sequence>
<dbReference type="PANTHER" id="PTHR48111:SF1">
    <property type="entry name" value="TWO-COMPONENT RESPONSE REGULATOR ORR33"/>
    <property type="match status" value="1"/>
</dbReference>
<dbReference type="PROSITE" id="PS50110">
    <property type="entry name" value="RESPONSE_REGULATORY"/>
    <property type="match status" value="2"/>
</dbReference>
<dbReference type="GO" id="GO:0032993">
    <property type="term" value="C:protein-DNA complex"/>
    <property type="evidence" value="ECO:0007669"/>
    <property type="project" value="TreeGrafter"/>
</dbReference>
<dbReference type="SMART" id="SM00448">
    <property type="entry name" value="REC"/>
    <property type="match status" value="2"/>
</dbReference>
<dbReference type="PANTHER" id="PTHR48111">
    <property type="entry name" value="REGULATOR OF RPOS"/>
    <property type="match status" value="1"/>
</dbReference>
<evidence type="ECO:0000256" key="3">
    <source>
        <dbReference type="ARBA" id="ARBA00023015"/>
    </source>
</evidence>
<evidence type="ECO:0000259" key="7">
    <source>
        <dbReference type="PROSITE" id="PS50110"/>
    </source>
</evidence>
<evidence type="ECO:0000256" key="2">
    <source>
        <dbReference type="ARBA" id="ARBA00023012"/>
    </source>
</evidence>
<evidence type="ECO:0000256" key="5">
    <source>
        <dbReference type="ARBA" id="ARBA00023163"/>
    </source>
</evidence>
<protein>
    <submittedName>
        <fullName evidence="8">Response regulator receiver, CheY-like protein</fullName>
    </submittedName>
</protein>
<evidence type="ECO:0000256" key="4">
    <source>
        <dbReference type="ARBA" id="ARBA00023125"/>
    </source>
</evidence>